<evidence type="ECO:0000313" key="3">
    <source>
        <dbReference type="Proteomes" id="UP001200642"/>
    </source>
</evidence>
<sequence length="617" mass="68430">MTPPNYFLSKLVISGLMLAVSISGFSQSRAQMDDNFHFAKQHKDDLTLSVYITAHSVDRLLSTPEGRREATSLMMANGITKAYVEVYRGGLVVSPSLLTEVTKYFNQNGFEVVGGIATVPGGDIGVKGEGDLGGWFNWQNPKTQQDMRKVMLDVAPIFDTFIIDDFLCTEDTSPESKTAKGDRSWSEYRRQMLTELATSIFIEPAKSVNPDIHMIIKYPQWYDRFHVFGYDVESGPRIFDEVWVGTETRGQYTQRFGFVQPYEGFVNYSWIKSIAGKKIGGAWFDYIDCDALDFIEQAYQSVLAGANELVIFNYGSFVNGHPGHHLLRMDFEKLARLAKAVRTYPIHGIAGYKPPSSDPGGDMYIMDFIGMFGIPLIPTAYYPESAATIVLPTQAASDPEIVGKVVRSHKQGKRIIMTAGFLAKVDDQGKLAKLAGIEKPTIETISAEKIVLEGSDANLEKPLDLEAVLEAKKATVILEAKSGNRTIPFLTQNKNGQIYVLNSHTFSDADFKAVGEVLLSPRPLGLLDLPAAWANVIRNVFNEQLQITLSGPTRITMQPMENGDIILHNYNNEAVELQLNGWENNAFLDAFTGEKIGAASGTLKMKPRSRVWLASKN</sequence>
<feature type="signal peptide" evidence="1">
    <location>
        <begin position="1"/>
        <end position="30"/>
    </location>
</feature>
<proteinExistence type="predicted"/>
<dbReference type="EMBL" id="JAIRBC010000023">
    <property type="protein sequence ID" value="MCG2462005.1"/>
    <property type="molecule type" value="Genomic_DNA"/>
</dbReference>
<organism evidence="2 3">
    <name type="scientific">Cerina litoralis</name>
    <dbReference type="NCBI Taxonomy" id="2874477"/>
    <lineage>
        <taxon>Bacteria</taxon>
        <taxon>Pseudomonadati</taxon>
        <taxon>Bacteroidota</taxon>
        <taxon>Flavobacteriia</taxon>
        <taxon>Flavobacteriales</taxon>
        <taxon>Flavobacteriaceae</taxon>
        <taxon>Cerina</taxon>
    </lineage>
</organism>
<comment type="caution">
    <text evidence="2">The sequence shown here is derived from an EMBL/GenBank/DDBJ whole genome shotgun (WGS) entry which is preliminary data.</text>
</comment>
<name>A0AAE3EVX3_9FLAO</name>
<reference evidence="2" key="1">
    <citation type="submission" date="2023-02" db="EMBL/GenBank/DDBJ databases">
        <title>Genome of Flavobacteriaceae gen. nov. sp. strain F89.</title>
        <authorList>
            <person name="Wang Y."/>
        </authorList>
    </citation>
    <scope>NUCLEOTIDE SEQUENCE</scope>
    <source>
        <strain evidence="2">F89</strain>
    </source>
</reference>
<dbReference type="AlphaFoldDB" id="A0AAE3EVX3"/>
<dbReference type="Proteomes" id="UP001200642">
    <property type="component" value="Unassembled WGS sequence"/>
</dbReference>
<evidence type="ECO:0000313" key="2">
    <source>
        <dbReference type="EMBL" id="MCG2462005.1"/>
    </source>
</evidence>
<feature type="chain" id="PRO_5042167435" evidence="1">
    <location>
        <begin position="31"/>
        <end position="617"/>
    </location>
</feature>
<keyword evidence="1" id="KW-0732">Signal</keyword>
<dbReference type="RefSeq" id="WP_317903146.1">
    <property type="nucleotide sequence ID" value="NZ_JAIRBC010000023.1"/>
</dbReference>
<evidence type="ECO:0000256" key="1">
    <source>
        <dbReference type="SAM" id="SignalP"/>
    </source>
</evidence>
<accession>A0AAE3EVX3</accession>
<protein>
    <submittedName>
        <fullName evidence="2">Uncharacterized protein</fullName>
    </submittedName>
</protein>
<gene>
    <name evidence="2" type="ORF">K8352_14695</name>
</gene>
<keyword evidence="3" id="KW-1185">Reference proteome</keyword>